<comment type="caution">
    <text evidence="1">The sequence shown here is derived from an EMBL/GenBank/DDBJ whole genome shotgun (WGS) entry which is preliminary data.</text>
</comment>
<accession>A0ABU3UI53</accession>
<protein>
    <submittedName>
        <fullName evidence="1">DUF2690 domain-containing protein</fullName>
    </submittedName>
</protein>
<dbReference type="Proteomes" id="UP001257627">
    <property type="component" value="Unassembled WGS sequence"/>
</dbReference>
<dbReference type="EMBL" id="JARAKF010000001">
    <property type="protein sequence ID" value="MDU8993219.1"/>
    <property type="molecule type" value="Genomic_DNA"/>
</dbReference>
<reference evidence="1 2" key="1">
    <citation type="submission" date="2023-02" db="EMBL/GenBank/DDBJ databases">
        <authorList>
            <person name="Maleckis M."/>
        </authorList>
    </citation>
    <scope>NUCLEOTIDE SEQUENCE [LARGE SCALE GENOMIC DNA]</scope>
    <source>
        <strain evidence="1 2">P8-A2</strain>
    </source>
</reference>
<proteinExistence type="predicted"/>
<evidence type="ECO:0000313" key="1">
    <source>
        <dbReference type="EMBL" id="MDU8993219.1"/>
    </source>
</evidence>
<keyword evidence="2" id="KW-1185">Reference proteome</keyword>
<dbReference type="InterPro" id="IPR021224">
    <property type="entry name" value="DUF2690"/>
</dbReference>
<gene>
    <name evidence="1" type="ORF">PU648_12790</name>
</gene>
<name>A0ABU3UI53_9ACTN</name>
<sequence>MNYSEIRTIDRRGPLSSENSRRFRVILAGTAAFAATILLTAGVSPATVKSSVCRVASCSGKYPTQQGCDDGRTIDRKEPGGGGPDVLLRVSARCGAAWAYMGKANSSWDYRIQGGKGTAMKTYSTWADLGRPTYTPMIPTNKPYRACIKGVTDGDWYCTPWH</sequence>
<dbReference type="RefSeq" id="WP_240363192.1">
    <property type="nucleotide sequence ID" value="NZ_CP107955.1"/>
</dbReference>
<evidence type="ECO:0000313" key="2">
    <source>
        <dbReference type="Proteomes" id="UP001257627"/>
    </source>
</evidence>
<organism evidence="1 2">
    <name type="scientific">Streptomyces mirabilis</name>
    <dbReference type="NCBI Taxonomy" id="68239"/>
    <lineage>
        <taxon>Bacteria</taxon>
        <taxon>Bacillati</taxon>
        <taxon>Actinomycetota</taxon>
        <taxon>Actinomycetes</taxon>
        <taxon>Kitasatosporales</taxon>
        <taxon>Streptomycetaceae</taxon>
        <taxon>Streptomyces</taxon>
    </lineage>
</organism>
<dbReference type="Pfam" id="PF10901">
    <property type="entry name" value="DUF2690"/>
    <property type="match status" value="1"/>
</dbReference>